<name>A0A161VHL5_9PEZI</name>
<evidence type="ECO:0000313" key="3">
    <source>
        <dbReference type="Proteomes" id="UP000076552"/>
    </source>
</evidence>
<evidence type="ECO:0000313" key="2">
    <source>
        <dbReference type="EMBL" id="KZL70494.1"/>
    </source>
</evidence>
<evidence type="ECO:0000256" key="1">
    <source>
        <dbReference type="SAM" id="SignalP"/>
    </source>
</evidence>
<accession>A0A161VHL5</accession>
<feature type="non-terminal residue" evidence="2">
    <location>
        <position position="1"/>
    </location>
</feature>
<keyword evidence="3" id="KW-1185">Reference proteome</keyword>
<dbReference type="Proteomes" id="UP000076552">
    <property type="component" value="Unassembled WGS sequence"/>
</dbReference>
<protein>
    <submittedName>
        <fullName evidence="2">Uncharacterized protein</fullName>
    </submittedName>
</protein>
<keyword evidence="1" id="KW-0732">Signal</keyword>
<reference evidence="2 3" key="1">
    <citation type="submission" date="2015-06" db="EMBL/GenBank/DDBJ databases">
        <title>Survival trade-offs in plant roots during colonization by closely related pathogenic and mutualistic fungi.</title>
        <authorList>
            <person name="Hacquard S."/>
            <person name="Kracher B."/>
            <person name="Hiruma K."/>
            <person name="Weinman A."/>
            <person name="Muench P."/>
            <person name="Garrido Oter R."/>
            <person name="Ver Loren van Themaat E."/>
            <person name="Dallerey J.-F."/>
            <person name="Damm U."/>
            <person name="Henrissat B."/>
            <person name="Lespinet O."/>
            <person name="Thon M."/>
            <person name="Kemen E."/>
            <person name="McHardy A.C."/>
            <person name="Schulze-Lefert P."/>
            <person name="O'Connell R.J."/>
        </authorList>
    </citation>
    <scope>NUCLEOTIDE SEQUENCE [LARGE SCALE GENOMIC DNA]</scope>
    <source>
        <strain evidence="2 3">0861</strain>
    </source>
</reference>
<comment type="caution">
    <text evidence="2">The sequence shown here is derived from an EMBL/GenBank/DDBJ whole genome shotgun (WGS) entry which is preliminary data.</text>
</comment>
<proteinExistence type="predicted"/>
<gene>
    <name evidence="2" type="ORF">CT0861_10427</name>
</gene>
<feature type="chain" id="PRO_5007828092" evidence="1">
    <location>
        <begin position="24"/>
        <end position="358"/>
    </location>
</feature>
<organism evidence="2 3">
    <name type="scientific">Colletotrichum tofieldiae</name>
    <dbReference type="NCBI Taxonomy" id="708197"/>
    <lineage>
        <taxon>Eukaryota</taxon>
        <taxon>Fungi</taxon>
        <taxon>Dikarya</taxon>
        <taxon>Ascomycota</taxon>
        <taxon>Pezizomycotina</taxon>
        <taxon>Sordariomycetes</taxon>
        <taxon>Hypocreomycetidae</taxon>
        <taxon>Glomerellales</taxon>
        <taxon>Glomerellaceae</taxon>
        <taxon>Colletotrichum</taxon>
        <taxon>Colletotrichum spaethianum species complex</taxon>
    </lineage>
</organism>
<dbReference type="EMBL" id="LFIV01000088">
    <property type="protein sequence ID" value="KZL70494.1"/>
    <property type="molecule type" value="Genomic_DNA"/>
</dbReference>
<sequence>LRPSSSASFIFCVFLILLRHSGPFNDMEVHQLTTKSIVAARQQRPEAMCRHIVKHRRDIFESLAFNECVAVGIFFRKTDFDTLKILETNCDGVKTISSQGVANIKHLAQRAVEKQGKNLWKDCLTFLRNLTAETRPLTLIEAAFYFANRDLTTENNREQLLSSCSKLVAAFTSPSPPPTSLPGAKEDGHVESSQLIAQHVVQPNVGQQGRKRKREPTSGTFVAIQAGVWEVRSFLGTYLYMGFKNCRDRQYEIASANISTTYTLELHFPPQMGEDFKLFVPVSSSIGQTFEEALSGPSENLVDMVNDWLFEALVSSRSYAEGGTRCVRAYLHDNEEDTVLEMAIAFAKGMELSSKMFI</sequence>
<feature type="signal peptide" evidence="1">
    <location>
        <begin position="1"/>
        <end position="23"/>
    </location>
</feature>
<dbReference type="AlphaFoldDB" id="A0A161VHL5"/>